<reference evidence="1 2" key="4">
    <citation type="journal article" date="2011" name="BMC Genomics">
        <title>RNA-Seq improves annotation of protein-coding genes in the cucumber genome.</title>
        <authorList>
            <person name="Li Z."/>
            <person name="Zhang Z."/>
            <person name="Yan P."/>
            <person name="Huang S."/>
            <person name="Fei Z."/>
            <person name="Lin K."/>
        </authorList>
    </citation>
    <scope>NUCLEOTIDE SEQUENCE [LARGE SCALE GENOMIC DNA]</scope>
    <source>
        <strain evidence="2">cv. 9930</strain>
    </source>
</reference>
<keyword evidence="2" id="KW-1185">Reference proteome</keyword>
<gene>
    <name evidence="1" type="ORF">Csa_4G340560</name>
</gene>
<reference evidence="1 2" key="2">
    <citation type="journal article" date="2009" name="PLoS ONE">
        <title>An integrated genetic and cytogenetic map of the cucumber genome.</title>
        <authorList>
            <person name="Ren Y."/>
            <person name="Zhang Z."/>
            <person name="Liu J."/>
            <person name="Staub J.E."/>
            <person name="Han Y."/>
            <person name="Cheng Z."/>
            <person name="Li X."/>
            <person name="Lu J."/>
            <person name="Miao H."/>
            <person name="Kang H."/>
            <person name="Xie B."/>
            <person name="Gu X."/>
            <person name="Wang X."/>
            <person name="Du Y."/>
            <person name="Jin W."/>
            <person name="Huang S."/>
        </authorList>
    </citation>
    <scope>NUCLEOTIDE SEQUENCE [LARGE SCALE GENOMIC DNA]</scope>
    <source>
        <strain evidence="2">cv. 9930</strain>
    </source>
</reference>
<proteinExistence type="predicted"/>
<evidence type="ECO:0000313" key="2">
    <source>
        <dbReference type="Proteomes" id="UP000029981"/>
    </source>
</evidence>
<evidence type="ECO:0000313" key="1">
    <source>
        <dbReference type="EMBL" id="KGN54505.1"/>
    </source>
</evidence>
<dbReference type="Gramene" id="KGN54505">
    <property type="protein sequence ID" value="KGN54505"/>
    <property type="gene ID" value="Csa_4G340560"/>
</dbReference>
<reference evidence="1 2" key="3">
    <citation type="journal article" date="2010" name="BMC Genomics">
        <title>Transcriptome sequencing and comparative analysis of cucumber flowers with different sex types.</title>
        <authorList>
            <person name="Guo S."/>
            <person name="Zheng Y."/>
            <person name="Joung J.G."/>
            <person name="Liu S."/>
            <person name="Zhang Z."/>
            <person name="Crasta O.R."/>
            <person name="Sobral B.W."/>
            <person name="Xu Y."/>
            <person name="Huang S."/>
            <person name="Fei Z."/>
        </authorList>
    </citation>
    <scope>NUCLEOTIDE SEQUENCE [LARGE SCALE GENOMIC DNA]</scope>
    <source>
        <strain evidence="2">cv. 9930</strain>
    </source>
</reference>
<organism evidence="1 2">
    <name type="scientific">Cucumis sativus</name>
    <name type="common">Cucumber</name>
    <dbReference type="NCBI Taxonomy" id="3659"/>
    <lineage>
        <taxon>Eukaryota</taxon>
        <taxon>Viridiplantae</taxon>
        <taxon>Streptophyta</taxon>
        <taxon>Embryophyta</taxon>
        <taxon>Tracheophyta</taxon>
        <taxon>Spermatophyta</taxon>
        <taxon>Magnoliopsida</taxon>
        <taxon>eudicotyledons</taxon>
        <taxon>Gunneridae</taxon>
        <taxon>Pentapetalae</taxon>
        <taxon>rosids</taxon>
        <taxon>fabids</taxon>
        <taxon>Cucurbitales</taxon>
        <taxon>Cucurbitaceae</taxon>
        <taxon>Benincaseae</taxon>
        <taxon>Cucumis</taxon>
    </lineage>
</organism>
<dbReference type="Proteomes" id="UP000029981">
    <property type="component" value="Chromosome 4"/>
</dbReference>
<sequence length="99" mass="11900">MIISLSATSCRRRRRKVIIPHYGLMYRDVEVTCFAKNLDQNESFGFPRHVRDRCRGKAKQYINEYIFRDVRFPDVTKSCIGNILTQTSRKVQQRRHFFQ</sequence>
<dbReference type="EMBL" id="CM002925">
    <property type="protein sequence ID" value="KGN54505.1"/>
    <property type="molecule type" value="Genomic_DNA"/>
</dbReference>
<protein>
    <submittedName>
        <fullName evidence="1">Uncharacterized protein</fullName>
    </submittedName>
</protein>
<name>A0A0A0KY27_CUCSA</name>
<dbReference type="AlphaFoldDB" id="A0A0A0KY27"/>
<accession>A0A0A0KY27</accession>
<reference evidence="1 2" key="1">
    <citation type="journal article" date="2009" name="Nat. Genet.">
        <title>The genome of the cucumber, Cucumis sativus L.</title>
        <authorList>
            <person name="Huang S."/>
            <person name="Li R."/>
            <person name="Zhang Z."/>
            <person name="Li L."/>
            <person name="Gu X."/>
            <person name="Fan W."/>
            <person name="Lucas W.J."/>
            <person name="Wang X."/>
            <person name="Xie B."/>
            <person name="Ni P."/>
            <person name="Ren Y."/>
            <person name="Zhu H."/>
            <person name="Li J."/>
            <person name="Lin K."/>
            <person name="Jin W."/>
            <person name="Fei Z."/>
            <person name="Li G."/>
            <person name="Staub J."/>
            <person name="Kilian A."/>
            <person name="van der Vossen E.A."/>
            <person name="Wu Y."/>
            <person name="Guo J."/>
            <person name="He J."/>
            <person name="Jia Z."/>
            <person name="Ren Y."/>
            <person name="Tian G."/>
            <person name="Lu Y."/>
            <person name="Ruan J."/>
            <person name="Qian W."/>
            <person name="Wang M."/>
            <person name="Huang Q."/>
            <person name="Li B."/>
            <person name="Xuan Z."/>
            <person name="Cao J."/>
            <person name="Asan"/>
            <person name="Wu Z."/>
            <person name="Zhang J."/>
            <person name="Cai Q."/>
            <person name="Bai Y."/>
            <person name="Zhao B."/>
            <person name="Han Y."/>
            <person name="Li Y."/>
            <person name="Li X."/>
            <person name="Wang S."/>
            <person name="Shi Q."/>
            <person name="Liu S."/>
            <person name="Cho W.K."/>
            <person name="Kim J.Y."/>
            <person name="Xu Y."/>
            <person name="Heller-Uszynska K."/>
            <person name="Miao H."/>
            <person name="Cheng Z."/>
            <person name="Zhang S."/>
            <person name="Wu J."/>
            <person name="Yang Y."/>
            <person name="Kang H."/>
            <person name="Li M."/>
            <person name="Liang H."/>
            <person name="Ren X."/>
            <person name="Shi Z."/>
            <person name="Wen M."/>
            <person name="Jian M."/>
            <person name="Yang H."/>
            <person name="Zhang G."/>
            <person name="Yang Z."/>
            <person name="Chen R."/>
            <person name="Liu S."/>
            <person name="Li J."/>
            <person name="Ma L."/>
            <person name="Liu H."/>
            <person name="Zhou Y."/>
            <person name="Zhao J."/>
            <person name="Fang X."/>
            <person name="Li G."/>
            <person name="Fang L."/>
            <person name="Li Y."/>
            <person name="Liu D."/>
            <person name="Zheng H."/>
            <person name="Zhang Y."/>
            <person name="Qin N."/>
            <person name="Li Z."/>
            <person name="Yang G."/>
            <person name="Yang S."/>
            <person name="Bolund L."/>
            <person name="Kristiansen K."/>
            <person name="Zheng H."/>
            <person name="Li S."/>
            <person name="Zhang X."/>
            <person name="Yang H."/>
            <person name="Wang J."/>
            <person name="Sun R."/>
            <person name="Zhang B."/>
            <person name="Jiang S."/>
            <person name="Wang J."/>
            <person name="Du Y."/>
            <person name="Li S."/>
        </authorList>
    </citation>
    <scope>NUCLEOTIDE SEQUENCE [LARGE SCALE GENOMIC DNA]</scope>
    <source>
        <strain evidence="2">cv. 9930</strain>
    </source>
</reference>